<gene>
    <name evidence="13" type="primary">LOC103180245</name>
</gene>
<evidence type="ECO:0000313" key="13">
    <source>
        <dbReference type="Ensembl" id="ENSCMIP00000008862.1"/>
    </source>
</evidence>
<keyword evidence="14" id="KW-1185">Reference proteome</keyword>
<dbReference type="FunFam" id="3.90.1480.20:FF:000015">
    <property type="entry name" value="Lactosylceramide alpha-2,3-sialyltransferase"/>
    <property type="match status" value="1"/>
</dbReference>
<accession>A0A4W3H118</accession>
<dbReference type="GeneID" id="103180245"/>
<evidence type="ECO:0000256" key="10">
    <source>
        <dbReference type="ARBA" id="ARBA00023180"/>
    </source>
</evidence>
<evidence type="ECO:0000256" key="11">
    <source>
        <dbReference type="PIRSR" id="PIRSR005557-2"/>
    </source>
</evidence>
<comment type="subcellular location">
    <subcellularLocation>
        <location evidence="1">Golgi apparatus membrane</location>
        <topology evidence="1">Single-pass type II membrane protein</topology>
    </subcellularLocation>
</comment>
<proteinExistence type="inferred from homology"/>
<dbReference type="AlphaFoldDB" id="A0A4W3H118"/>
<feature type="transmembrane region" description="Helical" evidence="12">
    <location>
        <begin position="20"/>
        <end position="37"/>
    </location>
</feature>
<protein>
    <submittedName>
        <fullName evidence="13">CMP-N-acetylneuraminate-beta-galactosamide-alpha-2,3-sialyltransferase 4-like</fullName>
    </submittedName>
</protein>
<evidence type="ECO:0000256" key="8">
    <source>
        <dbReference type="ARBA" id="ARBA00023034"/>
    </source>
</evidence>
<name>A0A4W3H118_CALMI</name>
<keyword evidence="10" id="KW-0325">Glycoprotein</keyword>
<dbReference type="Ensembl" id="ENSCMIT00000009107.1">
    <property type="protein sequence ID" value="ENSCMIP00000008862.1"/>
    <property type="gene ID" value="ENSCMIG00000004730.1"/>
</dbReference>
<reference evidence="13" key="5">
    <citation type="submission" date="2025-09" db="UniProtKB">
        <authorList>
            <consortium name="Ensembl"/>
        </authorList>
    </citation>
    <scope>IDENTIFICATION</scope>
</reference>
<evidence type="ECO:0000256" key="7">
    <source>
        <dbReference type="ARBA" id="ARBA00022989"/>
    </source>
</evidence>
<dbReference type="InterPro" id="IPR051142">
    <property type="entry name" value="Glycosyltransferase_29"/>
</dbReference>
<feature type="disulfide bond" evidence="11">
    <location>
        <begin position="125"/>
        <end position="275"/>
    </location>
</feature>
<dbReference type="InterPro" id="IPR001675">
    <property type="entry name" value="Glyco_trans_29"/>
</dbReference>
<dbReference type="Gene3D" id="3.90.1480.20">
    <property type="entry name" value="Glycosyl transferase family 29"/>
    <property type="match status" value="1"/>
</dbReference>
<evidence type="ECO:0000256" key="2">
    <source>
        <dbReference type="ARBA" id="ARBA00006003"/>
    </source>
</evidence>
<dbReference type="OMA" id="MMSHESP"/>
<dbReference type="GO" id="GO:0000139">
    <property type="term" value="C:Golgi membrane"/>
    <property type="evidence" value="ECO:0007669"/>
    <property type="project" value="UniProtKB-SubCell"/>
</dbReference>
<dbReference type="GeneTree" id="ENSGT00940000158893"/>
<dbReference type="STRING" id="7868.ENSCMIP00000008862"/>
<keyword evidence="7 12" id="KW-1133">Transmembrane helix</keyword>
<sequence length="334" mass="38113">MRILTPKMSLTSVTNKKKIFFAVAFITMLVITFFPKLKDTNWHTEEMKVCHKVDWGKSISLEFTNSSRNSELFLKSGNTHLKKQNLSILQLPYGIKGNEVLINKILDLIPADMPKSIHRLPCKTCVVIGNGYILKNSSLGAKINTYDVVIRINNGPIRGFEKDVGNKTTLRLFYPESAIANPSREDNLDTLHVFVPFKVGDIQWLKTILYHEPAFLQGFWKLPPSVFRTNSSNFRLLNPYYMHQAAKDFLKLSPLQRGHQPTTGFLAIIMALNYCDQVHIAGFGYPFNDLNGLIHYYDQRNMKTMSGPEHNVGHEDVCLRRLAHLGAIKYLTDL</sequence>
<evidence type="ECO:0000256" key="12">
    <source>
        <dbReference type="SAM" id="Phobius"/>
    </source>
</evidence>
<dbReference type="PANTHER" id="PTHR13713:SF95">
    <property type="entry name" value="CMP-N-ACETYLNEURAMINATE-BETA-GALACTOSAMIDE- ALPHA-2,3-SIALYLTRANSFERASE 4 ISOFORM 1"/>
    <property type="match status" value="1"/>
</dbReference>
<dbReference type="PANTHER" id="PTHR13713">
    <property type="entry name" value="SIALYLTRANSFERASE"/>
    <property type="match status" value="1"/>
</dbReference>
<evidence type="ECO:0000256" key="6">
    <source>
        <dbReference type="ARBA" id="ARBA00022968"/>
    </source>
</evidence>
<reference evidence="14" key="1">
    <citation type="journal article" date="2006" name="Science">
        <title>Ancient noncoding elements conserved in the human genome.</title>
        <authorList>
            <person name="Venkatesh B."/>
            <person name="Kirkness E.F."/>
            <person name="Loh Y.H."/>
            <person name="Halpern A.L."/>
            <person name="Lee A.P."/>
            <person name="Johnson J."/>
            <person name="Dandona N."/>
            <person name="Viswanathan L.D."/>
            <person name="Tay A."/>
            <person name="Venter J.C."/>
            <person name="Strausberg R.L."/>
            <person name="Brenner S."/>
        </authorList>
    </citation>
    <scope>NUCLEOTIDE SEQUENCE [LARGE SCALE GENOMIC DNA]</scope>
</reference>
<dbReference type="GO" id="GO:0008373">
    <property type="term" value="F:sialyltransferase activity"/>
    <property type="evidence" value="ECO:0007669"/>
    <property type="project" value="InterPro"/>
</dbReference>
<reference evidence="13" key="4">
    <citation type="submission" date="2025-08" db="UniProtKB">
        <authorList>
            <consortium name="Ensembl"/>
        </authorList>
    </citation>
    <scope>IDENTIFICATION</scope>
</reference>
<keyword evidence="3" id="KW-0328">Glycosyltransferase</keyword>
<keyword evidence="5 12" id="KW-0812">Transmembrane</keyword>
<evidence type="ECO:0000256" key="9">
    <source>
        <dbReference type="ARBA" id="ARBA00023136"/>
    </source>
</evidence>
<keyword evidence="9 12" id="KW-0472">Membrane</keyword>
<keyword evidence="6" id="KW-0735">Signal-anchor</keyword>
<reference evidence="14" key="3">
    <citation type="journal article" date="2014" name="Nature">
        <title>Elephant shark genome provides unique insights into gnathostome evolution.</title>
        <authorList>
            <consortium name="International Elephant Shark Genome Sequencing Consortium"/>
            <person name="Venkatesh B."/>
            <person name="Lee A.P."/>
            <person name="Ravi V."/>
            <person name="Maurya A.K."/>
            <person name="Lian M.M."/>
            <person name="Swann J.B."/>
            <person name="Ohta Y."/>
            <person name="Flajnik M.F."/>
            <person name="Sutoh Y."/>
            <person name="Kasahara M."/>
            <person name="Hoon S."/>
            <person name="Gangu V."/>
            <person name="Roy S.W."/>
            <person name="Irimia M."/>
            <person name="Korzh V."/>
            <person name="Kondrychyn I."/>
            <person name="Lim Z.W."/>
            <person name="Tay B.H."/>
            <person name="Tohari S."/>
            <person name="Kong K.W."/>
            <person name="Ho S."/>
            <person name="Lorente-Galdos B."/>
            <person name="Quilez J."/>
            <person name="Marques-Bonet T."/>
            <person name="Raney B.J."/>
            <person name="Ingham P.W."/>
            <person name="Tay A."/>
            <person name="Hillier L.W."/>
            <person name="Minx P."/>
            <person name="Boehm T."/>
            <person name="Wilson R.K."/>
            <person name="Brenner S."/>
            <person name="Warren W.C."/>
        </authorList>
    </citation>
    <scope>NUCLEOTIDE SEQUENCE [LARGE SCALE GENOMIC DNA]</scope>
</reference>
<reference evidence="14" key="2">
    <citation type="journal article" date="2007" name="PLoS Biol.">
        <title>Survey sequencing and comparative analysis of the elephant shark (Callorhinchus milii) genome.</title>
        <authorList>
            <person name="Venkatesh B."/>
            <person name="Kirkness E.F."/>
            <person name="Loh Y.H."/>
            <person name="Halpern A.L."/>
            <person name="Lee A.P."/>
            <person name="Johnson J."/>
            <person name="Dandona N."/>
            <person name="Viswanathan L.D."/>
            <person name="Tay A."/>
            <person name="Venter J.C."/>
            <person name="Strausberg R.L."/>
            <person name="Brenner S."/>
        </authorList>
    </citation>
    <scope>NUCLEOTIDE SEQUENCE [LARGE SCALE GENOMIC DNA]</scope>
</reference>
<dbReference type="Proteomes" id="UP000314986">
    <property type="component" value="Unassembled WGS sequence"/>
</dbReference>
<dbReference type="GO" id="GO:0009247">
    <property type="term" value="P:glycolipid biosynthetic process"/>
    <property type="evidence" value="ECO:0007669"/>
    <property type="project" value="TreeGrafter"/>
</dbReference>
<evidence type="ECO:0000256" key="5">
    <source>
        <dbReference type="ARBA" id="ARBA00022692"/>
    </source>
</evidence>
<dbReference type="KEGG" id="cmk:103180245"/>
<evidence type="ECO:0000256" key="3">
    <source>
        <dbReference type="ARBA" id="ARBA00022676"/>
    </source>
</evidence>
<dbReference type="InterPro" id="IPR038578">
    <property type="entry name" value="GT29-like_sf"/>
</dbReference>
<keyword evidence="4" id="KW-0808">Transferase</keyword>
<evidence type="ECO:0000256" key="4">
    <source>
        <dbReference type="ARBA" id="ARBA00022679"/>
    </source>
</evidence>
<evidence type="ECO:0000256" key="1">
    <source>
        <dbReference type="ARBA" id="ARBA00004323"/>
    </source>
</evidence>
<organism evidence="13 14">
    <name type="scientific">Callorhinchus milii</name>
    <name type="common">Ghost shark</name>
    <dbReference type="NCBI Taxonomy" id="7868"/>
    <lineage>
        <taxon>Eukaryota</taxon>
        <taxon>Metazoa</taxon>
        <taxon>Chordata</taxon>
        <taxon>Craniata</taxon>
        <taxon>Vertebrata</taxon>
        <taxon>Chondrichthyes</taxon>
        <taxon>Holocephali</taxon>
        <taxon>Chimaeriformes</taxon>
        <taxon>Callorhinchidae</taxon>
        <taxon>Callorhinchus</taxon>
    </lineage>
</organism>
<comment type="similarity">
    <text evidence="2">Belongs to the glycosyltransferase 29 family.</text>
</comment>
<keyword evidence="8" id="KW-0333">Golgi apparatus</keyword>
<dbReference type="OrthoDB" id="10264956at2759"/>
<dbReference type="InParanoid" id="A0A4W3H118"/>
<evidence type="ECO:0000313" key="14">
    <source>
        <dbReference type="Proteomes" id="UP000314986"/>
    </source>
</evidence>
<dbReference type="Pfam" id="PF00777">
    <property type="entry name" value="Glyco_transf_29"/>
    <property type="match status" value="1"/>
</dbReference>